<dbReference type="EMBL" id="FOLQ01000005">
    <property type="protein sequence ID" value="SFD46495.1"/>
    <property type="molecule type" value="Genomic_DNA"/>
</dbReference>
<evidence type="ECO:0000313" key="2">
    <source>
        <dbReference type="Proteomes" id="UP000198598"/>
    </source>
</evidence>
<dbReference type="RefSeq" id="WP_093827501.1">
    <property type="nucleotide sequence ID" value="NZ_FOLQ01000005.1"/>
</dbReference>
<name>A0A1I1SJ41_9BACT</name>
<dbReference type="Proteomes" id="UP000198598">
    <property type="component" value="Unassembled WGS sequence"/>
</dbReference>
<dbReference type="OrthoDB" id="957470at2"/>
<sequence length="175" mass="20744">MEEFLEDFTDEAVEIAQEAIDAFRRNIERAGLELTEELKQDFQFHVLRQVNQLTMEFDFREYGRFKDMAYLRYGSHMPPAEAMEFFVDKIGLDKFAYVQGYEGKQVPTVKNATRRLAWAIAMGRRRIPSVKRDYRGTWYNDGKMKVINAAKQRVRWRASEWITLNLKNKLETNGE</sequence>
<proteinExistence type="predicted"/>
<organism evidence="1 2">
    <name type="scientific">Spirosoma endophyticum</name>
    <dbReference type="NCBI Taxonomy" id="662367"/>
    <lineage>
        <taxon>Bacteria</taxon>
        <taxon>Pseudomonadati</taxon>
        <taxon>Bacteroidota</taxon>
        <taxon>Cytophagia</taxon>
        <taxon>Cytophagales</taxon>
        <taxon>Cytophagaceae</taxon>
        <taxon>Spirosoma</taxon>
    </lineage>
</organism>
<evidence type="ECO:0000313" key="1">
    <source>
        <dbReference type="EMBL" id="SFD46495.1"/>
    </source>
</evidence>
<dbReference type="AlphaFoldDB" id="A0A1I1SJ41"/>
<gene>
    <name evidence="1" type="ORF">SAMN05216167_105129</name>
</gene>
<dbReference type="STRING" id="662367.SAMN05216167_105129"/>
<reference evidence="1 2" key="1">
    <citation type="submission" date="2016-10" db="EMBL/GenBank/DDBJ databases">
        <authorList>
            <person name="de Groot N.N."/>
        </authorList>
    </citation>
    <scope>NUCLEOTIDE SEQUENCE [LARGE SCALE GENOMIC DNA]</scope>
    <source>
        <strain evidence="1 2">DSM 26130</strain>
    </source>
</reference>
<accession>A0A1I1SJ41</accession>
<protein>
    <submittedName>
        <fullName evidence="1">Uncharacterized protein</fullName>
    </submittedName>
</protein>
<keyword evidence="2" id="KW-1185">Reference proteome</keyword>